<accession>A0ABV8IUR3</accession>
<evidence type="ECO:0000313" key="2">
    <source>
        <dbReference type="Proteomes" id="UP001595867"/>
    </source>
</evidence>
<comment type="caution">
    <text evidence="1">The sequence shown here is derived from an EMBL/GenBank/DDBJ whole genome shotgun (WGS) entry which is preliminary data.</text>
</comment>
<evidence type="ECO:0000313" key="1">
    <source>
        <dbReference type="EMBL" id="MFC4067994.1"/>
    </source>
</evidence>
<dbReference type="RefSeq" id="WP_378068884.1">
    <property type="nucleotide sequence ID" value="NZ_JBHSBL010000018.1"/>
</dbReference>
<organism evidence="1 2">
    <name type="scientific">Actinoplanes subglobosus</name>
    <dbReference type="NCBI Taxonomy" id="1547892"/>
    <lineage>
        <taxon>Bacteria</taxon>
        <taxon>Bacillati</taxon>
        <taxon>Actinomycetota</taxon>
        <taxon>Actinomycetes</taxon>
        <taxon>Micromonosporales</taxon>
        <taxon>Micromonosporaceae</taxon>
        <taxon>Actinoplanes</taxon>
    </lineage>
</organism>
<dbReference type="Proteomes" id="UP001595867">
    <property type="component" value="Unassembled WGS sequence"/>
</dbReference>
<evidence type="ECO:0008006" key="3">
    <source>
        <dbReference type="Google" id="ProtNLM"/>
    </source>
</evidence>
<gene>
    <name evidence="1" type="ORF">ACFO0C_23940</name>
</gene>
<sequence length="97" mass="10740">MFRFFPNSPAVAVGMARHGLSTLADLAEYIGADVLDVAEWQSGQHTYRAITEGMAALCGMLGISVFHVMYVPDDDEYPSVSWEDLEDLEAFHESLNL</sequence>
<proteinExistence type="predicted"/>
<reference evidence="2" key="1">
    <citation type="journal article" date="2019" name="Int. J. Syst. Evol. Microbiol.">
        <title>The Global Catalogue of Microorganisms (GCM) 10K type strain sequencing project: providing services to taxonomists for standard genome sequencing and annotation.</title>
        <authorList>
            <consortium name="The Broad Institute Genomics Platform"/>
            <consortium name="The Broad Institute Genome Sequencing Center for Infectious Disease"/>
            <person name="Wu L."/>
            <person name="Ma J."/>
        </authorList>
    </citation>
    <scope>NUCLEOTIDE SEQUENCE [LARGE SCALE GENOMIC DNA]</scope>
    <source>
        <strain evidence="2">TBRC 5832</strain>
    </source>
</reference>
<name>A0ABV8IUR3_9ACTN</name>
<protein>
    <recommendedName>
        <fullName evidence="3">HTH cro/C1-type domain-containing protein</fullName>
    </recommendedName>
</protein>
<keyword evidence="2" id="KW-1185">Reference proteome</keyword>
<dbReference type="EMBL" id="JBHSBL010000018">
    <property type="protein sequence ID" value="MFC4067994.1"/>
    <property type="molecule type" value="Genomic_DNA"/>
</dbReference>